<name>A0A2R8ABQ2_9RHOB</name>
<keyword evidence="2" id="KW-1185">Reference proteome</keyword>
<protein>
    <recommendedName>
        <fullName evidence="3">Capsule polysaccharide biosynthesis protein</fullName>
    </recommendedName>
</protein>
<accession>A0A2R8ABQ2</accession>
<dbReference type="CDD" id="cd16439">
    <property type="entry name" value="beta_Kdo_transferase_KpsC_2"/>
    <property type="match status" value="1"/>
</dbReference>
<dbReference type="InterPro" id="IPR007833">
    <property type="entry name" value="Capsule_polysaccharide_synth"/>
</dbReference>
<proteinExistence type="predicted"/>
<evidence type="ECO:0008006" key="3">
    <source>
        <dbReference type="Google" id="ProtNLM"/>
    </source>
</evidence>
<dbReference type="OrthoDB" id="543755at2"/>
<sequence>MSGAEPLKRLGVVSLGFPRQPWLIRALAGLGWRVVPGWTSCDAIGVWGNKPVAARGLALAERRGLPVVHLEDAFLRSVRPGQMPPLGLFVDLDGPHFDASGPSQLELRLNRRPEPATETLEALDLLRHYQLSKFNHWTDGSLTLPKKFVLIADQVPQDAALGGVGGEAFREMLGFVQRDYPDSQIVIRTHPASDLSHLGAADLKAGISLLPPGHNPWRVMERADAVHVMSSHLGAEAILAGHKPVVHGTPWYAGWGLSVDLQDLPRRRANLTAEELFEGGWAQACGWFEPASGRPRSLLETVQDLAARKSVAQRMGRASINVIGCSRWKRAQVKRMLASGGASVRFSAPSGRKVGWASKVPAGEDMARIEDGFIRSRGLGAALTPPASLCYDAMGVHFDPNRASELERLITAAPKLPDAAIKRVVRLRARLVERGISKYNLQSVGFDHLPADKPILLVPGQVADDASVRLGGVAGGDRAVLNAARAAHPDAFILFRPHPDVSAGYRQGLTQSDVADLVSTDGDITQLIEATDMVWTNTSLAGFEALIRAKPVTCLGQPFYAGWGLTTDLHGAPVRRQARPTLDQLIHAALIDYPIYLHPISQQICSVETLLDWIEAPGEGRADWRARFWSFLQDR</sequence>
<dbReference type="Pfam" id="PF05159">
    <property type="entry name" value="Capsule_synth"/>
    <property type="match status" value="3"/>
</dbReference>
<gene>
    <name evidence="1" type="ORF">POI8812_01982</name>
</gene>
<dbReference type="Proteomes" id="UP000244932">
    <property type="component" value="Unassembled WGS sequence"/>
</dbReference>
<dbReference type="EMBL" id="OMKW01000002">
    <property type="protein sequence ID" value="SPF29666.1"/>
    <property type="molecule type" value="Genomic_DNA"/>
</dbReference>
<reference evidence="1 2" key="1">
    <citation type="submission" date="2018-03" db="EMBL/GenBank/DDBJ databases">
        <authorList>
            <person name="Keele B.F."/>
        </authorList>
    </citation>
    <scope>NUCLEOTIDE SEQUENCE [LARGE SCALE GENOMIC DNA]</scope>
    <source>
        <strain evidence="1 2">CeCT 8812</strain>
    </source>
</reference>
<dbReference type="GO" id="GO:0000271">
    <property type="term" value="P:polysaccharide biosynthetic process"/>
    <property type="evidence" value="ECO:0007669"/>
    <property type="project" value="InterPro"/>
</dbReference>
<dbReference type="RefSeq" id="WP_108782342.1">
    <property type="nucleotide sequence ID" value="NZ_OMKW01000002.1"/>
</dbReference>
<dbReference type="AlphaFoldDB" id="A0A2R8ABQ2"/>
<evidence type="ECO:0000313" key="1">
    <source>
        <dbReference type="EMBL" id="SPF29666.1"/>
    </source>
</evidence>
<dbReference type="GO" id="GO:0015774">
    <property type="term" value="P:polysaccharide transport"/>
    <property type="evidence" value="ECO:0007669"/>
    <property type="project" value="InterPro"/>
</dbReference>
<evidence type="ECO:0000313" key="2">
    <source>
        <dbReference type="Proteomes" id="UP000244932"/>
    </source>
</evidence>
<organism evidence="1 2">
    <name type="scientific">Pontivivens insulae</name>
    <dbReference type="NCBI Taxonomy" id="1639689"/>
    <lineage>
        <taxon>Bacteria</taxon>
        <taxon>Pseudomonadati</taxon>
        <taxon>Pseudomonadota</taxon>
        <taxon>Alphaproteobacteria</taxon>
        <taxon>Rhodobacterales</taxon>
        <taxon>Paracoccaceae</taxon>
        <taxon>Pontivivens</taxon>
    </lineage>
</organism>